<dbReference type="EMBL" id="AP019621">
    <property type="protein sequence ID" value="BBJ48777.1"/>
    <property type="molecule type" value="Genomic_DNA"/>
</dbReference>
<organism evidence="1">
    <name type="scientific">Streptomyces avermitilis</name>
    <dbReference type="NCBI Taxonomy" id="33903"/>
    <lineage>
        <taxon>Bacteria</taxon>
        <taxon>Bacillati</taxon>
        <taxon>Actinomycetota</taxon>
        <taxon>Actinomycetes</taxon>
        <taxon>Kitasatosporales</taxon>
        <taxon>Streptomycetaceae</taxon>
        <taxon>Streptomyces</taxon>
    </lineage>
</organism>
<evidence type="ECO:0000313" key="1">
    <source>
        <dbReference type="EMBL" id="BBJ48777.1"/>
    </source>
</evidence>
<proteinExistence type="predicted"/>
<sequence length="73" mass="7474">MIVRVLVLAVRAEARFLAGAPRPAEPAATVSGDFGGSGEPYSLPAGSWTIAAWLAARSAKSLSRSPSTWCAGT</sequence>
<name>A0A499VQW6_STRAX</name>
<reference evidence="1" key="1">
    <citation type="submission" date="2019-04" db="EMBL/GenBank/DDBJ databases">
        <title>Draft genome sequences of Streptomyces avermitilis MC3.</title>
        <authorList>
            <person name="Komaki H."/>
            <person name="Tamura T."/>
            <person name="Hosoyama A."/>
        </authorList>
    </citation>
    <scope>NUCLEOTIDE SEQUENCE</scope>
    <source>
        <strain evidence="1">MC3</strain>
    </source>
</reference>
<accession>A0A499VQW6</accession>
<protein>
    <submittedName>
        <fullName evidence="1">Uncharacterized protein</fullName>
    </submittedName>
</protein>
<dbReference type="AlphaFoldDB" id="A0A499VQW6"/>
<gene>
    <name evidence="1" type="ORF">SAVMC3_14060</name>
</gene>